<evidence type="ECO:0000313" key="4">
    <source>
        <dbReference type="Proteomes" id="UP000480929"/>
    </source>
</evidence>
<dbReference type="EMBL" id="WKPJ01000009">
    <property type="protein sequence ID" value="MSA89254.1"/>
    <property type="molecule type" value="Genomic_DNA"/>
</dbReference>
<dbReference type="AlphaFoldDB" id="A0A6N7S5V7"/>
<name>A0A6N7S5V7_9FIRM</name>
<reference evidence="3 4" key="1">
    <citation type="journal article" date="2019" name="Nat. Med.">
        <title>A library of human gut bacterial isolates paired with longitudinal multiomics data enables mechanistic microbiome research.</title>
        <authorList>
            <person name="Poyet M."/>
            <person name="Groussin M."/>
            <person name="Gibbons S.M."/>
            <person name="Avila-Pacheco J."/>
            <person name="Jiang X."/>
            <person name="Kearney S.M."/>
            <person name="Perrotta A.R."/>
            <person name="Berdy B."/>
            <person name="Zhao S."/>
            <person name="Lieberman T.D."/>
            <person name="Swanson P.K."/>
            <person name="Smith M."/>
            <person name="Roesemann S."/>
            <person name="Alexander J.E."/>
            <person name="Rich S.A."/>
            <person name="Livny J."/>
            <person name="Vlamakis H."/>
            <person name="Clish C."/>
            <person name="Bullock K."/>
            <person name="Deik A."/>
            <person name="Scott J."/>
            <person name="Pierce K.A."/>
            <person name="Xavier R.J."/>
            <person name="Alm E.J."/>
        </authorList>
    </citation>
    <scope>NUCLEOTIDE SEQUENCE [LARGE SCALE GENOMIC DNA]</scope>
    <source>
        <strain evidence="1 3">BIOML-A4</strain>
        <strain evidence="2 4">BIOML-A5</strain>
    </source>
</reference>
<evidence type="ECO:0000313" key="1">
    <source>
        <dbReference type="EMBL" id="MSA89254.1"/>
    </source>
</evidence>
<dbReference type="RefSeq" id="WP_154238581.1">
    <property type="nucleotide sequence ID" value="NZ_WKPI01000010.1"/>
</dbReference>
<keyword evidence="4" id="KW-1185">Reference proteome</keyword>
<dbReference type="OrthoDB" id="2190431at2"/>
<protein>
    <recommendedName>
        <fullName evidence="5">MmcB family DNA repair protein</fullName>
    </recommendedName>
</protein>
<gene>
    <name evidence="2" type="ORF">GKD88_07340</name>
    <name evidence="1" type="ORF">GKE08_07935</name>
</gene>
<dbReference type="EMBL" id="WKPI01000010">
    <property type="protein sequence ID" value="MSC32932.1"/>
    <property type="molecule type" value="Genomic_DNA"/>
</dbReference>
<evidence type="ECO:0000313" key="3">
    <source>
        <dbReference type="Proteomes" id="UP000433575"/>
    </source>
</evidence>
<comment type="caution">
    <text evidence="1">The sequence shown here is derived from an EMBL/GenBank/DDBJ whole genome shotgun (WGS) entry which is preliminary data.</text>
</comment>
<evidence type="ECO:0000313" key="2">
    <source>
        <dbReference type="EMBL" id="MSC32932.1"/>
    </source>
</evidence>
<dbReference type="Proteomes" id="UP000433575">
    <property type="component" value="Unassembled WGS sequence"/>
</dbReference>
<proteinExistence type="predicted"/>
<sequence length="164" mass="19255">MKTEETKKIEELLFKRLGSNEIGCGEVTIGWWGKEIVDFITCTVDKNRYINCFEIKVSKADFHSRASLTFIGNYNYFAMPEELYKEVERELPTGIGVYVKTQDGFGRDELRCVRRALYRDLKADKMVILSSMLRSMQREWFKALKSNLQTQTEWIPAEESEDRK</sequence>
<organism evidence="1 3">
    <name type="scientific">Holdemania massiliensis</name>
    <dbReference type="NCBI Taxonomy" id="1468449"/>
    <lineage>
        <taxon>Bacteria</taxon>
        <taxon>Bacillati</taxon>
        <taxon>Bacillota</taxon>
        <taxon>Erysipelotrichia</taxon>
        <taxon>Erysipelotrichales</taxon>
        <taxon>Erysipelotrichaceae</taxon>
        <taxon>Holdemania</taxon>
    </lineage>
</organism>
<dbReference type="Proteomes" id="UP000480929">
    <property type="component" value="Unassembled WGS sequence"/>
</dbReference>
<evidence type="ECO:0008006" key="5">
    <source>
        <dbReference type="Google" id="ProtNLM"/>
    </source>
</evidence>
<accession>A0A6N7S5V7</accession>